<proteinExistence type="predicted"/>
<dbReference type="EMBL" id="CP025430">
    <property type="protein sequence ID" value="AUH64194.1"/>
    <property type="molecule type" value="Genomic_DNA"/>
</dbReference>
<dbReference type="OrthoDB" id="9802846at2"/>
<dbReference type="SUPFAM" id="SSF160719">
    <property type="entry name" value="gpW/gp25-like"/>
    <property type="match status" value="1"/>
</dbReference>
<dbReference type="InterPro" id="IPR007048">
    <property type="entry name" value="IraD/Gp25-like"/>
</dbReference>
<keyword evidence="3" id="KW-1185">Reference proteome</keyword>
<dbReference type="Proteomes" id="UP000234530">
    <property type="component" value="Chromosome"/>
</dbReference>
<accession>A0A2H5EY41</accession>
<dbReference type="Gene3D" id="3.10.450.40">
    <property type="match status" value="1"/>
</dbReference>
<protein>
    <recommendedName>
        <fullName evidence="1">IraD/Gp25-like domain-containing protein</fullName>
    </recommendedName>
</protein>
<gene>
    <name evidence="2" type="ORF">CX676_08525</name>
</gene>
<reference evidence="2 3" key="1">
    <citation type="journal article" date="2013" name="Antonie Van Leeuwenhoek">
        <title>Paracoccus zhejiangensis sp. nov., isolated from activated sludge in wastewater-treatment system.</title>
        <authorList>
            <person name="Wu Z.G."/>
            <person name="Zhang D.F."/>
            <person name="Liu Y.L."/>
            <person name="Wang F."/>
            <person name="Jiang X."/>
            <person name="Li C."/>
            <person name="Li S.P."/>
            <person name="Hong Q."/>
            <person name="Li W.J."/>
        </authorList>
    </citation>
    <scope>NUCLEOTIDE SEQUENCE [LARGE SCALE GENOMIC DNA]</scope>
    <source>
        <strain evidence="2 3">J6</strain>
    </source>
</reference>
<sequence length="120" mass="13291">MQLDFPYHFDGSQRTSGTSEADHIRDLIEQILFTNPGERVNRPDFGAGIYRLLFAPVSPEQAATTEFVIRAALQQHLGRRIEVTEIRAEAVDAAILITITYRLLRSGAEASASFRLGDGS</sequence>
<dbReference type="RefSeq" id="WP_101752232.1">
    <property type="nucleotide sequence ID" value="NZ_CP025430.1"/>
</dbReference>
<evidence type="ECO:0000313" key="3">
    <source>
        <dbReference type="Proteomes" id="UP000234530"/>
    </source>
</evidence>
<evidence type="ECO:0000313" key="2">
    <source>
        <dbReference type="EMBL" id="AUH64194.1"/>
    </source>
</evidence>
<dbReference type="AlphaFoldDB" id="A0A2H5EY41"/>
<evidence type="ECO:0000259" key="1">
    <source>
        <dbReference type="Pfam" id="PF04965"/>
    </source>
</evidence>
<name>A0A2H5EY41_9RHOB</name>
<dbReference type="Pfam" id="PF04965">
    <property type="entry name" value="GPW_gp25"/>
    <property type="match status" value="1"/>
</dbReference>
<organism evidence="2 3">
    <name type="scientific">Paracoccus zhejiangensis</name>
    <dbReference type="NCBI Taxonomy" id="1077935"/>
    <lineage>
        <taxon>Bacteria</taxon>
        <taxon>Pseudomonadati</taxon>
        <taxon>Pseudomonadota</taxon>
        <taxon>Alphaproteobacteria</taxon>
        <taxon>Rhodobacterales</taxon>
        <taxon>Paracoccaceae</taxon>
        <taxon>Paracoccus</taxon>
    </lineage>
</organism>
<dbReference type="KEGG" id="pzh:CX676_08525"/>
<feature type="domain" description="IraD/Gp25-like" evidence="1">
    <location>
        <begin position="19"/>
        <end position="105"/>
    </location>
</feature>